<accession>A0A0F9V0H8</accession>
<organism evidence="1">
    <name type="scientific">marine sediment metagenome</name>
    <dbReference type="NCBI Taxonomy" id="412755"/>
    <lineage>
        <taxon>unclassified sequences</taxon>
        <taxon>metagenomes</taxon>
        <taxon>ecological metagenomes</taxon>
    </lineage>
</organism>
<dbReference type="EMBL" id="LAZR01000485">
    <property type="protein sequence ID" value="KKN67016.1"/>
    <property type="molecule type" value="Genomic_DNA"/>
</dbReference>
<proteinExistence type="predicted"/>
<name>A0A0F9V0H8_9ZZZZ</name>
<dbReference type="AlphaFoldDB" id="A0A0F9V0H8"/>
<protein>
    <submittedName>
        <fullName evidence="1">Uncharacterized protein</fullName>
    </submittedName>
</protein>
<gene>
    <name evidence="1" type="ORF">LCGC14_0465700</name>
</gene>
<comment type="caution">
    <text evidence="1">The sequence shown here is derived from an EMBL/GenBank/DDBJ whole genome shotgun (WGS) entry which is preliminary data.</text>
</comment>
<sequence>MPTEKIYLKVIQASKELIDLGLNGWQTELTITNKKKKIKTDVKIIFELKKKSYVEGKKGEGK</sequence>
<reference evidence="1" key="1">
    <citation type="journal article" date="2015" name="Nature">
        <title>Complex archaea that bridge the gap between prokaryotes and eukaryotes.</title>
        <authorList>
            <person name="Spang A."/>
            <person name="Saw J.H."/>
            <person name="Jorgensen S.L."/>
            <person name="Zaremba-Niedzwiedzka K."/>
            <person name="Martijn J."/>
            <person name="Lind A.E."/>
            <person name="van Eijk R."/>
            <person name="Schleper C."/>
            <person name="Guy L."/>
            <person name="Ettema T.J."/>
        </authorList>
    </citation>
    <scope>NUCLEOTIDE SEQUENCE</scope>
</reference>
<evidence type="ECO:0000313" key="1">
    <source>
        <dbReference type="EMBL" id="KKN67016.1"/>
    </source>
</evidence>